<dbReference type="NCBIfam" id="NF006969">
    <property type="entry name" value="PRK09441.1-2"/>
    <property type="match status" value="1"/>
</dbReference>
<dbReference type="GO" id="GO:0004553">
    <property type="term" value="F:hydrolase activity, hydrolyzing O-glycosyl compounds"/>
    <property type="evidence" value="ECO:0007669"/>
    <property type="project" value="InterPro"/>
</dbReference>
<accession>A0A1C4AR94</accession>
<protein>
    <submittedName>
        <fullName evidence="10">Alpha-amylase</fullName>
    </submittedName>
</protein>
<dbReference type="SUPFAM" id="SSF51011">
    <property type="entry name" value="Glycosyl hydrolase domain"/>
    <property type="match status" value="1"/>
</dbReference>
<dbReference type="STRING" id="1335309.GA0116948_102248"/>
<dbReference type="GO" id="GO:0005509">
    <property type="term" value="F:calcium ion binding"/>
    <property type="evidence" value="ECO:0007669"/>
    <property type="project" value="InterPro"/>
</dbReference>
<dbReference type="Pfam" id="PF00128">
    <property type="entry name" value="Alpha-amylase"/>
    <property type="match status" value="1"/>
</dbReference>
<keyword evidence="5" id="KW-0119">Carbohydrate metabolism</keyword>
<evidence type="ECO:0000256" key="2">
    <source>
        <dbReference type="ARBA" id="ARBA00008061"/>
    </source>
</evidence>
<organism evidence="10 11">
    <name type="scientific">Chitinophaga costaii</name>
    <dbReference type="NCBI Taxonomy" id="1335309"/>
    <lineage>
        <taxon>Bacteria</taxon>
        <taxon>Pseudomonadati</taxon>
        <taxon>Bacteroidota</taxon>
        <taxon>Chitinophagia</taxon>
        <taxon>Chitinophagales</taxon>
        <taxon>Chitinophagaceae</taxon>
        <taxon>Chitinophaga</taxon>
    </lineage>
</organism>
<evidence type="ECO:0000256" key="3">
    <source>
        <dbReference type="ARBA" id="ARBA00022723"/>
    </source>
</evidence>
<comment type="cofactor">
    <cofactor evidence="1">
        <name>Ca(2+)</name>
        <dbReference type="ChEBI" id="CHEBI:29108"/>
    </cofactor>
</comment>
<proteinExistence type="inferred from homology"/>
<keyword evidence="11" id="KW-1185">Reference proteome</keyword>
<feature type="active site" description="Proton donor" evidence="7">
    <location>
        <position position="267"/>
    </location>
</feature>
<evidence type="ECO:0000313" key="11">
    <source>
        <dbReference type="Proteomes" id="UP000242818"/>
    </source>
</evidence>
<feature type="domain" description="Glycosyl hydrolase family 13 catalytic" evidence="9">
    <location>
        <begin position="4"/>
        <end position="398"/>
    </location>
</feature>
<dbReference type="NCBIfam" id="NF006968">
    <property type="entry name" value="PRK09441.1-1"/>
    <property type="match status" value="1"/>
</dbReference>
<dbReference type="OrthoDB" id="9806009at2"/>
<evidence type="ECO:0000256" key="1">
    <source>
        <dbReference type="ARBA" id="ARBA00001913"/>
    </source>
</evidence>
<reference evidence="10 11" key="1">
    <citation type="submission" date="2016-08" db="EMBL/GenBank/DDBJ databases">
        <authorList>
            <person name="Seilhamer J.J."/>
        </authorList>
    </citation>
    <scope>NUCLEOTIDE SEQUENCE [LARGE SCALE GENOMIC DNA]</scope>
    <source>
        <strain evidence="10 11">A37T2</strain>
    </source>
</reference>
<dbReference type="SMART" id="SM00642">
    <property type="entry name" value="Aamy"/>
    <property type="match status" value="1"/>
</dbReference>
<keyword evidence="6" id="KW-0326">Glycosidase</keyword>
<dbReference type="InterPro" id="IPR006047">
    <property type="entry name" value="GH13_cat_dom"/>
</dbReference>
<evidence type="ECO:0000256" key="5">
    <source>
        <dbReference type="ARBA" id="ARBA00023277"/>
    </source>
</evidence>
<dbReference type="Gene3D" id="2.60.40.1180">
    <property type="entry name" value="Golgi alpha-mannosidase II"/>
    <property type="match status" value="1"/>
</dbReference>
<feature type="binding site" evidence="8">
    <location>
        <position position="414"/>
    </location>
    <ligand>
        <name>Ca(2+)</name>
        <dbReference type="ChEBI" id="CHEBI:29108"/>
        <label>3</label>
    </ligand>
</feature>
<dbReference type="InterPro" id="IPR013776">
    <property type="entry name" value="A-amylase_thermo"/>
</dbReference>
<sequence>MQNETFIQFFHWYTPADGALWQYFQEEAPALKAKGITHVWLPPAFKGSRGNASEGYDVYDLFDLGEFDQKGTVATKYGTKDQYLAAIKAAQQQGLKVLADIVMGHRTGGDDKENVTVRRVNPDNRNEMIGEPIEITAYTKFTFPGRKEKYSNYIWDFHSFAGVDYAENLPAEEQGIFKILNEYGEGEWNDEVSPENGNFSFLIGDDVETRNPAVRDELYNWGKWYLATTGIDGLRLDAIKHTSWMFVKKWVKAMREAAGKELTVIGEYWAPNNLPEMIDYLNKIEFSFSLFDAPLHNNFHQASKGERELWKIYDDTLTASHAENSITLVDNHDTQPLQALESPVEGWFKPLAYGCILLRLQGVPCVFYPDLYGVTYKDKDQEITISKVEELDSLLELRKNFAYGEQQDYFVSADVIGWVRKGIDDMPNSGCVVIMSRAAEGGNIKMNVDKKFAGKTFYNFLNHAQTLVVDEEGSANFYLDRQGIAVWVAQD</sequence>
<evidence type="ECO:0000313" key="10">
    <source>
        <dbReference type="EMBL" id="SCB97113.1"/>
    </source>
</evidence>
<keyword evidence="4" id="KW-0378">Hydrolase</keyword>
<dbReference type="Proteomes" id="UP000242818">
    <property type="component" value="Unassembled WGS sequence"/>
</dbReference>
<dbReference type="RefSeq" id="WP_089709568.1">
    <property type="nucleotide sequence ID" value="NZ_FMAR01000002.1"/>
</dbReference>
<name>A0A1C4AR94_9BACT</name>
<evidence type="ECO:0000256" key="8">
    <source>
        <dbReference type="PIRSR" id="PIRSR001021-2"/>
    </source>
</evidence>
<evidence type="ECO:0000256" key="6">
    <source>
        <dbReference type="ARBA" id="ARBA00023295"/>
    </source>
</evidence>
<comment type="similarity">
    <text evidence="2">Belongs to the glycosyl hydrolase 13 family.</text>
</comment>
<dbReference type="AlphaFoldDB" id="A0A1C4AR94"/>
<evidence type="ECO:0000259" key="9">
    <source>
        <dbReference type="SMART" id="SM00642"/>
    </source>
</evidence>
<dbReference type="SUPFAM" id="SSF51445">
    <property type="entry name" value="(Trans)glycosidases"/>
    <property type="match status" value="1"/>
</dbReference>
<dbReference type="PIRSF" id="PIRSF001021">
    <property type="entry name" value="Alph-amls_thrmst"/>
    <property type="match status" value="1"/>
</dbReference>
<feature type="binding site" evidence="8">
    <location>
        <position position="206"/>
    </location>
    <ligand>
        <name>Ca(2+)</name>
        <dbReference type="ChEBI" id="CHEBI:29108"/>
        <label>1</label>
    </ligand>
</feature>
<dbReference type="InterPro" id="IPR017853">
    <property type="entry name" value="GH"/>
</dbReference>
<dbReference type="EMBL" id="FMAR01000002">
    <property type="protein sequence ID" value="SCB97113.1"/>
    <property type="molecule type" value="Genomic_DNA"/>
</dbReference>
<keyword evidence="3 8" id="KW-0479">Metal-binding</keyword>
<evidence type="ECO:0000256" key="7">
    <source>
        <dbReference type="PIRSR" id="PIRSR001021-1"/>
    </source>
</evidence>
<keyword evidence="8" id="KW-0106">Calcium</keyword>
<feature type="binding site" evidence="8">
    <location>
        <position position="241"/>
    </location>
    <ligand>
        <name>Ca(2+)</name>
        <dbReference type="ChEBI" id="CHEBI:29108"/>
        <label>1</label>
    </ligand>
</feature>
<dbReference type="GO" id="GO:0005975">
    <property type="term" value="P:carbohydrate metabolic process"/>
    <property type="evidence" value="ECO:0007669"/>
    <property type="project" value="InterPro"/>
</dbReference>
<gene>
    <name evidence="10" type="ORF">GA0116948_102248</name>
</gene>
<dbReference type="InterPro" id="IPR013780">
    <property type="entry name" value="Glyco_hydro_b"/>
</dbReference>
<dbReference type="Gene3D" id="3.20.20.80">
    <property type="entry name" value="Glycosidases"/>
    <property type="match status" value="1"/>
</dbReference>
<feature type="active site" description="Nucleophile" evidence="7">
    <location>
        <position position="237"/>
    </location>
</feature>
<dbReference type="PANTHER" id="PTHR43447">
    <property type="entry name" value="ALPHA-AMYLASE"/>
    <property type="match status" value="1"/>
</dbReference>
<evidence type="ECO:0000256" key="4">
    <source>
        <dbReference type="ARBA" id="ARBA00022801"/>
    </source>
</evidence>
<dbReference type="CDD" id="cd11318">
    <property type="entry name" value="AmyAc_bac_fung_AmyA"/>
    <property type="match status" value="1"/>
</dbReference>
<dbReference type="Gene3D" id="2.40.30.140">
    <property type="match status" value="1"/>
</dbReference>